<evidence type="ECO:0000256" key="4">
    <source>
        <dbReference type="ARBA" id="ARBA00022833"/>
    </source>
</evidence>
<dbReference type="EMBL" id="JBJUIK010000005">
    <property type="protein sequence ID" value="KAL3526418.1"/>
    <property type="molecule type" value="Genomic_DNA"/>
</dbReference>
<dbReference type="Gene3D" id="3.40.1050.10">
    <property type="entry name" value="Carbonic anhydrase"/>
    <property type="match status" value="1"/>
</dbReference>
<dbReference type="InterPro" id="IPR015892">
    <property type="entry name" value="Carbonic_anhydrase_CS"/>
</dbReference>
<evidence type="ECO:0000313" key="10">
    <source>
        <dbReference type="Proteomes" id="UP001630127"/>
    </source>
</evidence>
<comment type="function">
    <text evidence="1 8">Reversible hydration of carbon dioxide.</text>
</comment>
<feature type="binding site" evidence="7">
    <location>
        <position position="218"/>
    </location>
    <ligand>
        <name>Zn(2+)</name>
        <dbReference type="ChEBI" id="CHEBI:29105"/>
    </ligand>
</feature>
<dbReference type="EC" id="4.2.1.1" evidence="3 8"/>
<dbReference type="SUPFAM" id="SSF53056">
    <property type="entry name" value="beta-carbonic anhydrase, cab"/>
    <property type="match status" value="1"/>
</dbReference>
<dbReference type="InterPro" id="IPR045066">
    <property type="entry name" value="Beta_CA_cladeB"/>
</dbReference>
<feature type="binding site" evidence="7">
    <location>
        <position position="215"/>
    </location>
    <ligand>
        <name>Zn(2+)</name>
        <dbReference type="ChEBI" id="CHEBI:29105"/>
    </ligand>
</feature>
<organism evidence="9 10">
    <name type="scientific">Cinchona calisaya</name>
    <dbReference type="NCBI Taxonomy" id="153742"/>
    <lineage>
        <taxon>Eukaryota</taxon>
        <taxon>Viridiplantae</taxon>
        <taxon>Streptophyta</taxon>
        <taxon>Embryophyta</taxon>
        <taxon>Tracheophyta</taxon>
        <taxon>Spermatophyta</taxon>
        <taxon>Magnoliopsida</taxon>
        <taxon>eudicotyledons</taxon>
        <taxon>Gunneridae</taxon>
        <taxon>Pentapetalae</taxon>
        <taxon>asterids</taxon>
        <taxon>lamiids</taxon>
        <taxon>Gentianales</taxon>
        <taxon>Rubiaceae</taxon>
        <taxon>Cinchonoideae</taxon>
        <taxon>Cinchoneae</taxon>
        <taxon>Cinchona</taxon>
    </lineage>
</organism>
<keyword evidence="7" id="KW-0479">Metal-binding</keyword>
<feature type="binding site" evidence="7">
    <location>
        <position position="157"/>
    </location>
    <ligand>
        <name>Zn(2+)</name>
        <dbReference type="ChEBI" id="CHEBI:29105"/>
    </ligand>
</feature>
<dbReference type="PROSITE" id="PS00705">
    <property type="entry name" value="PROK_CO2_ANHYDRASE_2"/>
    <property type="match status" value="1"/>
</dbReference>
<evidence type="ECO:0000256" key="3">
    <source>
        <dbReference type="ARBA" id="ARBA00012925"/>
    </source>
</evidence>
<dbReference type="SMART" id="SM00947">
    <property type="entry name" value="Pro_CA"/>
    <property type="match status" value="1"/>
</dbReference>
<evidence type="ECO:0000256" key="5">
    <source>
        <dbReference type="ARBA" id="ARBA00023239"/>
    </source>
</evidence>
<evidence type="ECO:0000256" key="7">
    <source>
        <dbReference type="PIRSR" id="PIRSR601765-1"/>
    </source>
</evidence>
<dbReference type="InterPro" id="IPR001765">
    <property type="entry name" value="Carbonic_anhydrase"/>
</dbReference>
<comment type="similarity">
    <text evidence="2 8">Belongs to the beta-class carbonic anhydrase family.</text>
</comment>
<evidence type="ECO:0000313" key="9">
    <source>
        <dbReference type="EMBL" id="KAL3526418.1"/>
    </source>
</evidence>
<evidence type="ECO:0000256" key="8">
    <source>
        <dbReference type="RuleBase" id="RU003956"/>
    </source>
</evidence>
<dbReference type="PANTHER" id="PTHR11002">
    <property type="entry name" value="CARBONIC ANHYDRASE"/>
    <property type="match status" value="1"/>
</dbReference>
<feature type="binding site" evidence="7">
    <location>
        <position position="155"/>
    </location>
    <ligand>
        <name>Zn(2+)</name>
        <dbReference type="ChEBI" id="CHEBI:29105"/>
    </ligand>
</feature>
<accession>A0ABD3A5C3</accession>
<gene>
    <name evidence="9" type="ORF">ACH5RR_011074</name>
</gene>
<evidence type="ECO:0000256" key="6">
    <source>
        <dbReference type="ARBA" id="ARBA00048348"/>
    </source>
</evidence>
<dbReference type="FunFam" id="3.40.1050.10:FF:000002">
    <property type="entry name" value="Carbonic anhydrase"/>
    <property type="match status" value="1"/>
</dbReference>
<comment type="caution">
    <text evidence="9">The sequence shown here is derived from an EMBL/GenBank/DDBJ whole genome shotgun (WGS) entry which is preliminary data.</text>
</comment>
<comment type="cofactor">
    <cofactor evidence="7">
        <name>Zn(2+)</name>
        <dbReference type="ChEBI" id="CHEBI:29105"/>
    </cofactor>
    <text evidence="7">Binds 1 zinc ion per subunit.</text>
</comment>
<dbReference type="PROSITE" id="PS00704">
    <property type="entry name" value="PROK_CO2_ANHYDRASE_1"/>
    <property type="match status" value="1"/>
</dbReference>
<evidence type="ECO:0000256" key="1">
    <source>
        <dbReference type="ARBA" id="ARBA00002904"/>
    </source>
</evidence>
<name>A0ABD3A5C3_9GENT</name>
<evidence type="ECO:0000256" key="2">
    <source>
        <dbReference type="ARBA" id="ARBA00006217"/>
    </source>
</evidence>
<sequence length="336" mass="36528">MSTASINGCCLTTFSATAQKSLKRLALRPSVFATLESSSSSTSLPRLIRDQPVFAAPSPLITPILREDMAKDSYEEAIAALEKLLSEKEELGPVAAAKIDQITAELQTPDSKTFDPVERIKNGFIKFKRETYETSPALFGELAKGQSPKYMVFACADSRVCPSVVLGFGPGEAFTIRNIANMVPQYDKLKYSGVGAAVEYAVLHLKVEHIVVIGHSACGGIKGLMSIPEDGSTSTDFIEDWVKICLPARNKVKAEHGGATFAEQCTHCEKEAVNVSLGNLLTYPFVRDGLVKKTLALKGGYYDFVKGSFELWGLEFGLSASLSVRDVATILHWKLY</sequence>
<dbReference type="AlphaFoldDB" id="A0ABD3A5C3"/>
<keyword evidence="5 8" id="KW-0456">Lyase</keyword>
<protein>
    <recommendedName>
        <fullName evidence="3 8">Carbonic anhydrase</fullName>
        <ecNumber evidence="3 8">4.2.1.1</ecNumber>
    </recommendedName>
    <alternativeName>
        <fullName evidence="8">Carbonate dehydratase</fullName>
    </alternativeName>
</protein>
<comment type="catalytic activity">
    <reaction evidence="6 8">
        <text>hydrogencarbonate + H(+) = CO2 + H2O</text>
        <dbReference type="Rhea" id="RHEA:10748"/>
        <dbReference type="ChEBI" id="CHEBI:15377"/>
        <dbReference type="ChEBI" id="CHEBI:15378"/>
        <dbReference type="ChEBI" id="CHEBI:16526"/>
        <dbReference type="ChEBI" id="CHEBI:17544"/>
        <dbReference type="EC" id="4.2.1.1"/>
    </reaction>
</comment>
<dbReference type="InterPro" id="IPR036874">
    <property type="entry name" value="Carbonic_anhydrase_sf"/>
</dbReference>
<dbReference type="GO" id="GO:0004089">
    <property type="term" value="F:carbonate dehydratase activity"/>
    <property type="evidence" value="ECO:0007669"/>
    <property type="project" value="UniProtKB-UniRule"/>
</dbReference>
<dbReference type="Pfam" id="PF00484">
    <property type="entry name" value="Pro_CA"/>
    <property type="match status" value="1"/>
</dbReference>
<keyword evidence="4 7" id="KW-0862">Zinc</keyword>
<proteinExistence type="inferred from homology"/>
<dbReference type="PANTHER" id="PTHR11002:SF56">
    <property type="entry name" value="BETA CARBONIC ANHYDRASE 2, CHLOROPLASTIC"/>
    <property type="match status" value="1"/>
</dbReference>
<keyword evidence="10" id="KW-1185">Reference proteome</keyword>
<dbReference type="CDD" id="cd00884">
    <property type="entry name" value="beta_CA_cladeB"/>
    <property type="match status" value="1"/>
</dbReference>
<reference evidence="9 10" key="1">
    <citation type="submission" date="2024-11" db="EMBL/GenBank/DDBJ databases">
        <title>A near-complete genome assembly of Cinchona calisaya.</title>
        <authorList>
            <person name="Lian D.C."/>
            <person name="Zhao X.W."/>
            <person name="Wei L."/>
        </authorList>
    </citation>
    <scope>NUCLEOTIDE SEQUENCE [LARGE SCALE GENOMIC DNA]</scope>
    <source>
        <tissue evidence="9">Nenye</tissue>
    </source>
</reference>
<dbReference type="Proteomes" id="UP001630127">
    <property type="component" value="Unassembled WGS sequence"/>
</dbReference>
<dbReference type="GO" id="GO:0008270">
    <property type="term" value="F:zinc ion binding"/>
    <property type="evidence" value="ECO:0007669"/>
    <property type="project" value="UniProtKB-UniRule"/>
</dbReference>